<dbReference type="Proteomes" id="UP001382455">
    <property type="component" value="Unassembled WGS sequence"/>
</dbReference>
<dbReference type="EMBL" id="JBAWKS010000001">
    <property type="protein sequence ID" value="MEI4548577.1"/>
    <property type="molecule type" value="Genomic_DNA"/>
</dbReference>
<proteinExistence type="predicted"/>
<reference evidence="2 3" key="1">
    <citation type="submission" date="2023-12" db="EMBL/GenBank/DDBJ databases">
        <title>Friends and Foes: Symbiotic and Algicidal bacterial influence on Karenia brevis blooms.</title>
        <authorList>
            <person name="Fei C."/>
            <person name="Mohamed A.R."/>
            <person name="Booker A."/>
            <person name="Arshad M."/>
            <person name="Klass S."/>
            <person name="Ahn S."/>
            <person name="Gilbert P.M."/>
            <person name="Heil C.A."/>
            <person name="Martinez J.M."/>
            <person name="Amin S.A."/>
        </authorList>
    </citation>
    <scope>NUCLEOTIDE SEQUENCE [LARGE SCALE GENOMIC DNA]</scope>
    <source>
        <strain evidence="2 3">CE15</strain>
    </source>
</reference>
<dbReference type="CDD" id="cd00077">
    <property type="entry name" value="HDc"/>
    <property type="match status" value="1"/>
</dbReference>
<evidence type="ECO:0000313" key="2">
    <source>
        <dbReference type="EMBL" id="MEI4548577.1"/>
    </source>
</evidence>
<accession>A0ABU8ER74</accession>
<dbReference type="Gene3D" id="1.10.3210.10">
    <property type="entry name" value="Hypothetical protein af1432"/>
    <property type="match status" value="1"/>
</dbReference>
<dbReference type="Pfam" id="PF11871">
    <property type="entry name" value="DUF3391"/>
    <property type="match status" value="1"/>
</dbReference>
<protein>
    <submittedName>
        <fullName evidence="2">HD domain-containing phosphohydrolase</fullName>
    </submittedName>
</protein>
<dbReference type="RefSeq" id="WP_336434492.1">
    <property type="nucleotide sequence ID" value="NZ_JBAWKS010000001.1"/>
</dbReference>
<keyword evidence="3" id="KW-1185">Reference proteome</keyword>
<evidence type="ECO:0000259" key="1">
    <source>
        <dbReference type="PROSITE" id="PS51832"/>
    </source>
</evidence>
<organism evidence="2 3">
    <name type="scientific">Pseudoalteromonas spongiae</name>
    <dbReference type="NCBI Taxonomy" id="298657"/>
    <lineage>
        <taxon>Bacteria</taxon>
        <taxon>Pseudomonadati</taxon>
        <taxon>Pseudomonadota</taxon>
        <taxon>Gammaproteobacteria</taxon>
        <taxon>Alteromonadales</taxon>
        <taxon>Pseudoalteromonadaceae</taxon>
        <taxon>Pseudoalteromonas</taxon>
    </lineage>
</organism>
<sequence>MSITPDGKVKLPITKLEVGDFVEEVTKQLGAVKVVQTGLVRNYFALQALKKKGVIEVLVDPSRSKKSTQQQTTTFTKKVKIESQLEAALDWQDRAHAIIDDTLARAKSHTPIDISGLQSLAQQILTLTRQHKEAVALVVRCKMSNTLLNSHLLRVAVSLAQFCIHQNYQALASEHMVLAGLLSRVGYQILPDNLRLPDDKLAPIMRVKKQQHISQLQKLLRVSGQPDEHVSRLISEQNELLDGSGYPNQLDFDKLNSAQRIFSIAIMYDSLVYGFDHTKAIGSAAAYRELMEHSPNHYDPDLLQTFIQAIGVYPAGTLVKLCSGRIALVVENQQQLTKPRVKVFYNAEFDHHLAVRIIDLAESDDSIEGTASAQRYDLDIADLISEDRI</sequence>
<dbReference type="InterPro" id="IPR021812">
    <property type="entry name" value="DUF3391"/>
</dbReference>
<evidence type="ECO:0000313" key="3">
    <source>
        <dbReference type="Proteomes" id="UP001382455"/>
    </source>
</evidence>
<name>A0ABU8ER74_9GAMM</name>
<dbReference type="PROSITE" id="PS51832">
    <property type="entry name" value="HD_GYP"/>
    <property type="match status" value="1"/>
</dbReference>
<gene>
    <name evidence="2" type="ORF">WAE96_02510</name>
</gene>
<dbReference type="InterPro" id="IPR037522">
    <property type="entry name" value="HD_GYP_dom"/>
</dbReference>
<dbReference type="PANTHER" id="PTHR45228">
    <property type="entry name" value="CYCLIC DI-GMP PHOSPHODIESTERASE TM_0186-RELATED"/>
    <property type="match status" value="1"/>
</dbReference>
<feature type="domain" description="HD-GYP" evidence="1">
    <location>
        <begin position="126"/>
        <end position="322"/>
    </location>
</feature>
<dbReference type="Pfam" id="PF13487">
    <property type="entry name" value="HD_5"/>
    <property type="match status" value="1"/>
</dbReference>
<dbReference type="InterPro" id="IPR052020">
    <property type="entry name" value="Cyclic_di-GMP/3'3'-cGAMP_PDE"/>
</dbReference>
<dbReference type="InterPro" id="IPR003607">
    <property type="entry name" value="HD/PDEase_dom"/>
</dbReference>
<comment type="caution">
    <text evidence="2">The sequence shown here is derived from an EMBL/GenBank/DDBJ whole genome shotgun (WGS) entry which is preliminary data.</text>
</comment>